<evidence type="ECO:0000256" key="5">
    <source>
        <dbReference type="ARBA" id="ARBA00023172"/>
    </source>
</evidence>
<name>A0A8D5UFE9_9BACL</name>
<accession>A0A8D5UFE9</accession>
<comment type="function">
    <text evidence="1">Required for the transposition of the insertion element.</text>
</comment>
<dbReference type="GO" id="GO:0003677">
    <property type="term" value="F:DNA binding"/>
    <property type="evidence" value="ECO:0007669"/>
    <property type="project" value="UniProtKB-KW"/>
</dbReference>
<keyword evidence="5" id="KW-0233">DNA recombination</keyword>
<proteinExistence type="inferred from homology"/>
<dbReference type="GO" id="GO:0004803">
    <property type="term" value="F:transposase activity"/>
    <property type="evidence" value="ECO:0007669"/>
    <property type="project" value="InterPro"/>
</dbReference>
<dbReference type="Proteomes" id="UP000677436">
    <property type="component" value="Chromosome"/>
</dbReference>
<reference evidence="6" key="2">
    <citation type="journal article" date="2021" name="Microbiol. Resour. Announc.">
        <title>Complete Genome Sequence of Polycladomyces abyssicola JIR-001T, Isolated from Hemipelagic Sediment in Deep Seawater.</title>
        <authorList>
            <person name="Tsubouchi T."/>
            <person name="Kaneko Y."/>
        </authorList>
    </citation>
    <scope>NUCLEOTIDE SEQUENCE</scope>
    <source>
        <strain evidence="6">JIR-001</strain>
    </source>
</reference>
<reference evidence="6" key="1">
    <citation type="journal article" date="2013" name="Int. J. Syst. Evol. Microbiol.">
        <title>Polycladomyces abyssicola gen. nov., sp. nov., a thermophilic filamentous bacterium isolated from hemipelagic sediment.</title>
        <authorList>
            <person name="Tsubouchi T."/>
            <person name="Shimane Y."/>
            <person name="Mori K."/>
            <person name="Usui K."/>
            <person name="Hiraki T."/>
            <person name="Tame A."/>
            <person name="Uematsu K."/>
            <person name="Maruyama T."/>
            <person name="Hatada Y."/>
        </authorList>
    </citation>
    <scope>NUCLEOTIDE SEQUENCE</scope>
    <source>
        <strain evidence="6">JIR-001</strain>
    </source>
</reference>
<keyword evidence="7" id="KW-1185">Reference proteome</keyword>
<keyword evidence="3" id="KW-0815">Transposition</keyword>
<evidence type="ECO:0000256" key="2">
    <source>
        <dbReference type="ARBA" id="ARBA00010961"/>
    </source>
</evidence>
<dbReference type="AlphaFoldDB" id="A0A8D5UFE9"/>
<evidence type="ECO:0000313" key="6">
    <source>
        <dbReference type="EMBL" id="BCU82114.1"/>
    </source>
</evidence>
<dbReference type="Pfam" id="PF00872">
    <property type="entry name" value="Transposase_mut"/>
    <property type="match status" value="1"/>
</dbReference>
<protein>
    <submittedName>
        <fullName evidence="6">Uncharacterized protein</fullName>
    </submittedName>
</protein>
<organism evidence="6 7">
    <name type="scientific">Polycladomyces abyssicola</name>
    <dbReference type="NCBI Taxonomy" id="1125966"/>
    <lineage>
        <taxon>Bacteria</taxon>
        <taxon>Bacillati</taxon>
        <taxon>Bacillota</taxon>
        <taxon>Bacilli</taxon>
        <taxon>Bacillales</taxon>
        <taxon>Thermoactinomycetaceae</taxon>
        <taxon>Polycladomyces</taxon>
    </lineage>
</organism>
<evidence type="ECO:0000256" key="4">
    <source>
        <dbReference type="ARBA" id="ARBA00023125"/>
    </source>
</evidence>
<comment type="similarity">
    <text evidence="2">Belongs to the transposase mutator family.</text>
</comment>
<dbReference type="KEGG" id="pabs:JIR001_18970"/>
<evidence type="ECO:0000256" key="1">
    <source>
        <dbReference type="ARBA" id="ARBA00002190"/>
    </source>
</evidence>
<keyword evidence="4" id="KW-0238">DNA-binding</keyword>
<dbReference type="InterPro" id="IPR001207">
    <property type="entry name" value="Transposase_mutator"/>
</dbReference>
<sequence length="98" mass="10928">MASQVPLKITYPYQLTTRVGTITLNVDPGWQVPDEAVCLVPVEEQGLVLALMEMVVNDVATRKVVRITEELCGTEFSKSTVSDLYKQLDPVVFVWSAR</sequence>
<gene>
    <name evidence="6" type="ORF">JIR001_18970</name>
</gene>
<evidence type="ECO:0000256" key="3">
    <source>
        <dbReference type="ARBA" id="ARBA00022578"/>
    </source>
</evidence>
<evidence type="ECO:0000313" key="7">
    <source>
        <dbReference type="Proteomes" id="UP000677436"/>
    </source>
</evidence>
<dbReference type="EMBL" id="AP024601">
    <property type="protein sequence ID" value="BCU82114.1"/>
    <property type="molecule type" value="Genomic_DNA"/>
</dbReference>
<dbReference type="GO" id="GO:0006313">
    <property type="term" value="P:DNA transposition"/>
    <property type="evidence" value="ECO:0007669"/>
    <property type="project" value="InterPro"/>
</dbReference>